<gene>
    <name evidence="1" type="ORF">FHR34_007854</name>
</gene>
<reference evidence="1 2" key="1">
    <citation type="submission" date="2020-08" db="EMBL/GenBank/DDBJ databases">
        <title>Sequencing the genomes of 1000 actinobacteria strains.</title>
        <authorList>
            <person name="Klenk H.-P."/>
        </authorList>
    </citation>
    <scope>NUCLEOTIDE SEQUENCE [LARGE SCALE GENOMIC DNA]</scope>
    <source>
        <strain evidence="1 2">DSM 41654</strain>
    </source>
</reference>
<sequence length="216" mass="24468">MLTGYVEGGVIRHTEIFAPLRALDLRVGHTVTVLQEMGIFEDDSEPSFERWLAERLEGLAPSIRPASTRRPNTGPASCMVAARSLPRQEGTVWLYLNRVRPALLEWSGRYDRLREVTRDDVIARAKTLNGAHRHHQLVALRSLFTWAKRDGLVFRNPTGRIRVRQNEYSVLQPLVPEQVNRAVAAARTPATRLLLDQYRDARPDCDIGEASRRPAA</sequence>
<comment type="caution">
    <text evidence="1">The sequence shown here is derived from an EMBL/GenBank/DDBJ whole genome shotgun (WGS) entry which is preliminary data.</text>
</comment>
<protein>
    <recommendedName>
        <fullName evidence="3">Core-binding (CB) domain-containing protein</fullName>
    </recommendedName>
</protein>
<accession>A0A7W7RB47</accession>
<name>A0A7W7RB47_KITKI</name>
<dbReference type="InterPro" id="IPR011010">
    <property type="entry name" value="DNA_brk_join_enz"/>
</dbReference>
<dbReference type="RefSeq" id="WP_221522681.1">
    <property type="nucleotide sequence ID" value="NZ_JACHJV010000003.1"/>
</dbReference>
<dbReference type="EMBL" id="JACHJV010000003">
    <property type="protein sequence ID" value="MBB4928757.1"/>
    <property type="molecule type" value="Genomic_DNA"/>
</dbReference>
<organism evidence="1 2">
    <name type="scientific">Kitasatospora kifunensis</name>
    <name type="common">Streptomyces kifunensis</name>
    <dbReference type="NCBI Taxonomy" id="58351"/>
    <lineage>
        <taxon>Bacteria</taxon>
        <taxon>Bacillati</taxon>
        <taxon>Actinomycetota</taxon>
        <taxon>Actinomycetes</taxon>
        <taxon>Kitasatosporales</taxon>
        <taxon>Streptomycetaceae</taxon>
        <taxon>Kitasatospora</taxon>
    </lineage>
</organism>
<dbReference type="AlphaFoldDB" id="A0A7W7RB47"/>
<keyword evidence="2" id="KW-1185">Reference proteome</keyword>
<evidence type="ECO:0000313" key="2">
    <source>
        <dbReference type="Proteomes" id="UP000540506"/>
    </source>
</evidence>
<evidence type="ECO:0008006" key="3">
    <source>
        <dbReference type="Google" id="ProtNLM"/>
    </source>
</evidence>
<dbReference type="GO" id="GO:0003677">
    <property type="term" value="F:DNA binding"/>
    <property type="evidence" value="ECO:0007669"/>
    <property type="project" value="InterPro"/>
</dbReference>
<evidence type="ECO:0000313" key="1">
    <source>
        <dbReference type="EMBL" id="MBB4928757.1"/>
    </source>
</evidence>
<dbReference type="Proteomes" id="UP000540506">
    <property type="component" value="Unassembled WGS sequence"/>
</dbReference>
<dbReference type="SUPFAM" id="SSF56349">
    <property type="entry name" value="DNA breaking-rejoining enzymes"/>
    <property type="match status" value="1"/>
</dbReference>
<proteinExistence type="predicted"/>